<dbReference type="SUPFAM" id="SSF56112">
    <property type="entry name" value="Protein kinase-like (PK-like)"/>
    <property type="match status" value="1"/>
</dbReference>
<organism evidence="8 9">
    <name type="scientific">Funneliformis caledonium</name>
    <dbReference type="NCBI Taxonomy" id="1117310"/>
    <lineage>
        <taxon>Eukaryota</taxon>
        <taxon>Fungi</taxon>
        <taxon>Fungi incertae sedis</taxon>
        <taxon>Mucoromycota</taxon>
        <taxon>Glomeromycotina</taxon>
        <taxon>Glomeromycetes</taxon>
        <taxon>Glomerales</taxon>
        <taxon>Glomeraceae</taxon>
        <taxon>Funneliformis</taxon>
    </lineage>
</organism>
<dbReference type="OrthoDB" id="185373at2759"/>
<dbReference type="InterPro" id="IPR008271">
    <property type="entry name" value="Ser/Thr_kinase_AS"/>
</dbReference>
<protein>
    <submittedName>
        <fullName evidence="8">14617_t:CDS:1</fullName>
    </submittedName>
</protein>
<dbReference type="InterPro" id="IPR000719">
    <property type="entry name" value="Prot_kinase_dom"/>
</dbReference>
<dbReference type="GO" id="GO:0004672">
    <property type="term" value="F:protein kinase activity"/>
    <property type="evidence" value="ECO:0007669"/>
    <property type="project" value="InterPro"/>
</dbReference>
<reference evidence="8" key="1">
    <citation type="submission" date="2021-06" db="EMBL/GenBank/DDBJ databases">
        <authorList>
            <person name="Kallberg Y."/>
            <person name="Tangrot J."/>
            <person name="Rosling A."/>
        </authorList>
    </citation>
    <scope>NUCLEOTIDE SEQUENCE</scope>
    <source>
        <strain evidence="8">UK204</strain>
    </source>
</reference>
<comment type="caution">
    <text evidence="8">The sequence shown here is derived from an EMBL/GenBank/DDBJ whole genome shotgun (WGS) entry which is preliminary data.</text>
</comment>
<evidence type="ECO:0000313" key="9">
    <source>
        <dbReference type="Proteomes" id="UP000789570"/>
    </source>
</evidence>
<evidence type="ECO:0000256" key="2">
    <source>
        <dbReference type="ARBA" id="ARBA00022741"/>
    </source>
</evidence>
<dbReference type="GO" id="GO:0005524">
    <property type="term" value="F:ATP binding"/>
    <property type="evidence" value="ECO:0007669"/>
    <property type="project" value="UniProtKB-UniRule"/>
</dbReference>
<dbReference type="EMBL" id="CAJVPQ010003515">
    <property type="protein sequence ID" value="CAG8630125.1"/>
    <property type="molecule type" value="Genomic_DNA"/>
</dbReference>
<dbReference type="Pfam" id="PF01535">
    <property type="entry name" value="PPR"/>
    <property type="match status" value="2"/>
</dbReference>
<evidence type="ECO:0000259" key="7">
    <source>
        <dbReference type="PROSITE" id="PS50011"/>
    </source>
</evidence>
<feature type="domain" description="Protein kinase" evidence="7">
    <location>
        <begin position="179"/>
        <end position="443"/>
    </location>
</feature>
<keyword evidence="3 5" id="KW-0067">ATP-binding</keyword>
<dbReference type="InterPro" id="IPR002885">
    <property type="entry name" value="PPR_rpt"/>
</dbReference>
<keyword evidence="9" id="KW-1185">Reference proteome</keyword>
<dbReference type="PANTHER" id="PTHR24347">
    <property type="entry name" value="SERINE/THREONINE-PROTEIN KINASE"/>
    <property type="match status" value="1"/>
</dbReference>
<keyword evidence="2 5" id="KW-0547">Nucleotide-binding</keyword>
<dbReference type="InterPro" id="IPR000253">
    <property type="entry name" value="FHA_dom"/>
</dbReference>
<feature type="binding site" evidence="5">
    <location>
        <position position="209"/>
    </location>
    <ligand>
        <name>ATP</name>
        <dbReference type="ChEBI" id="CHEBI:30616"/>
    </ligand>
</feature>
<dbReference type="InterPro" id="IPR011009">
    <property type="entry name" value="Kinase-like_dom_sf"/>
</dbReference>
<evidence type="ECO:0000256" key="4">
    <source>
        <dbReference type="PROSITE-ProRule" id="PRU00708"/>
    </source>
</evidence>
<dbReference type="InterPro" id="IPR011990">
    <property type="entry name" value="TPR-like_helical_dom_sf"/>
</dbReference>
<proteinExistence type="inferred from homology"/>
<sequence length="1081" mass="125602">MPRTRMSRSKPYRKSNHFVRKKPEYKLILENTEQVFRSYPKNTWAILRPVGNNIFIPFIFLTDTFNCLGKFPDSTSNHHQLPLDTQICDKHCYIRVHFTDNVGKSSLNIFLEDISKRGTQVDGILVKRDVKNSHPYKVKLNNGSKISFPGSRIENGLYTYEFDIVDLESISTSKFDRKYKLGKFLGRGHFSSVYMAKCIKYDGKTYAVKIMDKIVNNDNSRQRRMVESEIQILNGLAHENLIKIYDFFDEPDKIYLVIEYVEDGEFFDFFKNRILSEVEIRIIFKQLFSAIEYLHERRIVHRDLKPENILMPSKEGLRIKVSDFGLSKLLNVDFSTMQTRCGTVSYVAPEILELCKDQSYTKEVDMWSAGVIFYACLCGQLPFTSESNRPNSVADKIKSGIFPKNIPRWENASESAKDLVCGLLNKSPFHRLSAKKALKHPFITCGGIPKQVPYSYPPVQHQFESSNGSSSSDDLYYSCVGQFSQLSTITETTERSYVSESETIRSCSSNDNEISSPSEGSYRTIRKDIEKAINKDDKRTIRRLYFESRKLYCIHHDEINLMSEGNNIMSSLVKDDKTDIAISLLKYIDKNKIIIDLIYVFIELLEENENEKIHNKNFKRSQMLWGLIKFYQNSCFDDDDLLKMLKLFIKKRSNLIIPFLQGMLSAGIIPTDDFITVILNVYDDRVLKIYELLKSNEIKFSNDMYQNLLISQQRKQGLLYINFFYRDMLSLDEKGKLDQRGRESLKLIEDAFKERKPANAIKSFYEIGSEDIQSHPIILFELFKGLFDVCRECSLRFEKLDESSIFSVYKFLLQKQIKINSEVGYYLMVGFLWNDQLNHAEQVLTDMINEKIIPPAYTFIPLVNSYLNNEKVDKVEKIMGLIKSMYYKDYICLLNRLIDHYNKKGDKVGISRWMKELINAPINDGTGYVSSTVLLRSYGVLGKLSDVTNLWEEMNKQYSGEELSPSISVLLDQIGYIGNISMLKDHWDIILNNPDRYILNLNHYNSYIEALCRFKAFDDAIKVFTELESNGFKPEIKTILTLLQPLLNCKKFNEGENVLSFVKMKWPDVHVEFDIHISIDP</sequence>
<evidence type="ECO:0000256" key="1">
    <source>
        <dbReference type="ARBA" id="ARBA00005575"/>
    </source>
</evidence>
<dbReference type="PROSITE" id="PS00108">
    <property type="entry name" value="PROTEIN_KINASE_ST"/>
    <property type="match status" value="1"/>
</dbReference>
<dbReference type="NCBIfam" id="TIGR00756">
    <property type="entry name" value="PPR"/>
    <property type="match status" value="1"/>
</dbReference>
<name>A0A9N9D8A4_9GLOM</name>
<dbReference type="Proteomes" id="UP000789570">
    <property type="component" value="Unassembled WGS sequence"/>
</dbReference>
<accession>A0A9N9D8A4</accession>
<feature type="domain" description="FHA" evidence="6">
    <location>
        <begin position="66"/>
        <end position="126"/>
    </location>
</feature>
<dbReference type="Gene3D" id="1.25.40.10">
    <property type="entry name" value="Tetratricopeptide repeat domain"/>
    <property type="match status" value="2"/>
</dbReference>
<dbReference type="SMART" id="SM00220">
    <property type="entry name" value="S_TKc"/>
    <property type="match status" value="1"/>
</dbReference>
<dbReference type="PROSITE" id="PS51375">
    <property type="entry name" value="PPR"/>
    <property type="match status" value="1"/>
</dbReference>
<dbReference type="PROSITE" id="PS50011">
    <property type="entry name" value="PROTEIN_KINASE_DOM"/>
    <property type="match status" value="1"/>
</dbReference>
<evidence type="ECO:0000256" key="3">
    <source>
        <dbReference type="ARBA" id="ARBA00022840"/>
    </source>
</evidence>
<comment type="similarity">
    <text evidence="1">Belongs to the protein kinase superfamily. CAMK Ser/Thr protein kinase family. CHEK2 subfamily.</text>
</comment>
<evidence type="ECO:0000256" key="5">
    <source>
        <dbReference type="PROSITE-ProRule" id="PRU10141"/>
    </source>
</evidence>
<gene>
    <name evidence="8" type="ORF">FCALED_LOCUS10020</name>
</gene>
<evidence type="ECO:0000313" key="8">
    <source>
        <dbReference type="EMBL" id="CAG8630125.1"/>
    </source>
</evidence>
<dbReference type="Pfam" id="PF00069">
    <property type="entry name" value="Pkinase"/>
    <property type="match status" value="1"/>
</dbReference>
<dbReference type="CDD" id="cd05117">
    <property type="entry name" value="STKc_CAMK"/>
    <property type="match status" value="1"/>
</dbReference>
<dbReference type="InterPro" id="IPR017441">
    <property type="entry name" value="Protein_kinase_ATP_BS"/>
</dbReference>
<dbReference type="AlphaFoldDB" id="A0A9N9D8A4"/>
<dbReference type="Gene3D" id="1.10.510.10">
    <property type="entry name" value="Transferase(Phosphotransferase) domain 1"/>
    <property type="match status" value="1"/>
</dbReference>
<dbReference type="SUPFAM" id="SSF49879">
    <property type="entry name" value="SMAD/FHA domain"/>
    <property type="match status" value="1"/>
</dbReference>
<feature type="repeat" description="PPR" evidence="4">
    <location>
        <begin position="1000"/>
        <end position="1034"/>
    </location>
</feature>
<dbReference type="Gene3D" id="2.60.200.20">
    <property type="match status" value="1"/>
</dbReference>
<evidence type="ECO:0000259" key="6">
    <source>
        <dbReference type="PROSITE" id="PS50006"/>
    </source>
</evidence>
<dbReference type="InterPro" id="IPR008984">
    <property type="entry name" value="SMAD_FHA_dom_sf"/>
</dbReference>
<dbReference type="FunFam" id="1.10.510.10:FF:000571">
    <property type="entry name" value="Maternal embryonic leucine zipper kinase"/>
    <property type="match status" value="1"/>
</dbReference>
<dbReference type="PROSITE" id="PS00107">
    <property type="entry name" value="PROTEIN_KINASE_ATP"/>
    <property type="match status" value="1"/>
</dbReference>
<dbReference type="PROSITE" id="PS50006">
    <property type="entry name" value="FHA_DOMAIN"/>
    <property type="match status" value="1"/>
</dbReference>